<feature type="active site" description="Nucleophile" evidence="4">
    <location>
        <position position="62"/>
    </location>
</feature>
<feature type="short sequence motif" description="GXSXG" evidence="4">
    <location>
        <begin position="60"/>
        <end position="64"/>
    </location>
</feature>
<evidence type="ECO:0000256" key="1">
    <source>
        <dbReference type="ARBA" id="ARBA00022801"/>
    </source>
</evidence>
<dbReference type="PANTHER" id="PTHR14226:SF57">
    <property type="entry name" value="BLR7027 PROTEIN"/>
    <property type="match status" value="1"/>
</dbReference>
<keyword evidence="2 4" id="KW-0442">Lipid degradation</keyword>
<feature type="domain" description="PNPLA" evidence="5">
    <location>
        <begin position="29"/>
        <end position="232"/>
    </location>
</feature>
<dbReference type="InterPro" id="IPR021095">
    <property type="entry name" value="DUF3734"/>
</dbReference>
<dbReference type="Pfam" id="PF01734">
    <property type="entry name" value="Patatin"/>
    <property type="match status" value="1"/>
</dbReference>
<evidence type="ECO:0000259" key="5">
    <source>
        <dbReference type="PROSITE" id="PS51635"/>
    </source>
</evidence>
<evidence type="ECO:0000256" key="2">
    <source>
        <dbReference type="ARBA" id="ARBA00022963"/>
    </source>
</evidence>
<dbReference type="Proteomes" id="UP000244924">
    <property type="component" value="Unassembled WGS sequence"/>
</dbReference>
<feature type="active site" description="Proton acceptor" evidence="4">
    <location>
        <position position="219"/>
    </location>
</feature>
<gene>
    <name evidence="6" type="ORF">DEA8626_01034</name>
</gene>
<dbReference type="OrthoDB" id="9807112at2"/>
<dbReference type="PANTHER" id="PTHR14226">
    <property type="entry name" value="NEUROPATHY TARGET ESTERASE/SWISS CHEESE D.MELANOGASTER"/>
    <property type="match status" value="1"/>
</dbReference>
<name>A0A2R8B4H7_9RHOB</name>
<evidence type="ECO:0000313" key="7">
    <source>
        <dbReference type="Proteomes" id="UP000244924"/>
    </source>
</evidence>
<dbReference type="InterPro" id="IPR050301">
    <property type="entry name" value="NTE"/>
</dbReference>
<organism evidence="6 7">
    <name type="scientific">Albidovulum aquaemixtae</name>
    <dbReference type="NCBI Taxonomy" id="1542388"/>
    <lineage>
        <taxon>Bacteria</taxon>
        <taxon>Pseudomonadati</taxon>
        <taxon>Pseudomonadota</taxon>
        <taxon>Alphaproteobacteria</taxon>
        <taxon>Rhodobacterales</taxon>
        <taxon>Paracoccaceae</taxon>
        <taxon>Albidovulum</taxon>
    </lineage>
</organism>
<dbReference type="Gene3D" id="3.40.1090.10">
    <property type="entry name" value="Cytosolic phospholipase A2 catalytic domain"/>
    <property type="match status" value="2"/>
</dbReference>
<dbReference type="InterPro" id="IPR002641">
    <property type="entry name" value="PNPLA_dom"/>
</dbReference>
<sequence length="409" mass="45470">MKNASIVGAEAAGSPDGKKFAAGGRQVALVFQGGGALGAYQAGVYQALHEAGVEPDWIIGTSIGAINAALIAGNKPQNRLPRLEEFWRLVSRKSFAGLTAGWPQLTRPMAYVNTLFQGIPNFFEPNPFAFMGQHVPLNPDRAGYYSTRPLEETLLDLVDFKLINRNKPRLTVGAAHVRSSRMRYFDSRDMEIDVKHILASGALPPAFPAVRVEGELYWDGGILSNTPSEVIFDDNPRRNSLIFAVHLWNPEGSEPGTIWEVLHRHKDVQYSSRVANHIARQQTAHHLRHIIKRLASYVPEAERIQDEVRELESWGCQTQMHVVRLLAPSLAYDDHTKDVDFSLEGIRGRWQAGLEDTRKSIEAEPWSGEFDPLEGVFLHQAPWPGAVVAEHADLTELTRMGEPHSSVAV</sequence>
<accession>A0A2R8B4H7</accession>
<dbReference type="EMBL" id="OMOQ01000001">
    <property type="protein sequence ID" value="SPH17511.1"/>
    <property type="molecule type" value="Genomic_DNA"/>
</dbReference>
<dbReference type="PROSITE" id="PS51635">
    <property type="entry name" value="PNPLA"/>
    <property type="match status" value="1"/>
</dbReference>
<reference evidence="6 7" key="1">
    <citation type="submission" date="2018-03" db="EMBL/GenBank/DDBJ databases">
        <authorList>
            <person name="Keele B.F."/>
        </authorList>
    </citation>
    <scope>NUCLEOTIDE SEQUENCE [LARGE SCALE GENOMIC DNA]</scope>
    <source>
        <strain evidence="6 7">CECT 8626</strain>
    </source>
</reference>
<feature type="short sequence motif" description="DGA/G" evidence="4">
    <location>
        <begin position="219"/>
        <end position="221"/>
    </location>
</feature>
<dbReference type="AlphaFoldDB" id="A0A2R8B4H7"/>
<dbReference type="RefSeq" id="WP_108851953.1">
    <property type="nucleotide sequence ID" value="NZ_OMOQ01000001.1"/>
</dbReference>
<keyword evidence="3 4" id="KW-0443">Lipid metabolism</keyword>
<evidence type="ECO:0000256" key="4">
    <source>
        <dbReference type="PROSITE-ProRule" id="PRU01161"/>
    </source>
</evidence>
<dbReference type="CDD" id="cd07209">
    <property type="entry name" value="Pat_hypo_Ecoli_Z1214_like"/>
    <property type="match status" value="1"/>
</dbReference>
<dbReference type="Pfam" id="PF12536">
    <property type="entry name" value="DUF3734"/>
    <property type="match status" value="1"/>
</dbReference>
<dbReference type="GO" id="GO:0016042">
    <property type="term" value="P:lipid catabolic process"/>
    <property type="evidence" value="ECO:0007669"/>
    <property type="project" value="UniProtKB-UniRule"/>
</dbReference>
<keyword evidence="7" id="KW-1185">Reference proteome</keyword>
<dbReference type="SUPFAM" id="SSF52151">
    <property type="entry name" value="FabD/lysophospholipase-like"/>
    <property type="match status" value="1"/>
</dbReference>
<keyword evidence="1 4" id="KW-0378">Hydrolase</keyword>
<proteinExistence type="predicted"/>
<dbReference type="InterPro" id="IPR016035">
    <property type="entry name" value="Acyl_Trfase/lysoPLipase"/>
</dbReference>
<protein>
    <recommendedName>
        <fullName evidence="5">PNPLA domain-containing protein</fullName>
    </recommendedName>
</protein>
<evidence type="ECO:0000313" key="6">
    <source>
        <dbReference type="EMBL" id="SPH17511.1"/>
    </source>
</evidence>
<evidence type="ECO:0000256" key="3">
    <source>
        <dbReference type="ARBA" id="ARBA00023098"/>
    </source>
</evidence>
<feature type="short sequence motif" description="GXGXXG" evidence="4">
    <location>
        <begin position="33"/>
        <end position="38"/>
    </location>
</feature>
<dbReference type="GO" id="GO:0016787">
    <property type="term" value="F:hydrolase activity"/>
    <property type="evidence" value="ECO:0007669"/>
    <property type="project" value="UniProtKB-UniRule"/>
</dbReference>